<feature type="binding site" evidence="10">
    <location>
        <position position="109"/>
    </location>
    <ligand>
        <name>Zn(2+)</name>
        <dbReference type="ChEBI" id="CHEBI:29105"/>
        <note>catalytic</note>
    </ligand>
</feature>
<dbReference type="InterPro" id="IPR035105">
    <property type="entry name" value="Deoxycytidylate_deaminase_dom"/>
</dbReference>
<accession>A0A177B7E8</accession>
<comment type="caution">
    <text evidence="12">The sequence shown here is derived from an EMBL/GenBank/DDBJ whole genome shotgun (WGS) entry which is preliminary data.</text>
</comment>
<evidence type="ECO:0000313" key="13">
    <source>
        <dbReference type="Proteomes" id="UP000078046"/>
    </source>
</evidence>
<dbReference type="CDD" id="cd01286">
    <property type="entry name" value="deoxycytidylate_deaminase"/>
    <property type="match status" value="1"/>
</dbReference>
<keyword evidence="3 10" id="KW-0479">Metal-binding</keyword>
<organism evidence="12 13">
    <name type="scientific">Intoshia linei</name>
    <dbReference type="NCBI Taxonomy" id="1819745"/>
    <lineage>
        <taxon>Eukaryota</taxon>
        <taxon>Metazoa</taxon>
        <taxon>Spiralia</taxon>
        <taxon>Lophotrochozoa</taxon>
        <taxon>Mesozoa</taxon>
        <taxon>Orthonectida</taxon>
        <taxon>Rhopaluridae</taxon>
        <taxon>Intoshia</taxon>
    </lineage>
</organism>
<dbReference type="SUPFAM" id="SSF53927">
    <property type="entry name" value="Cytidine deaminase-like"/>
    <property type="match status" value="1"/>
</dbReference>
<dbReference type="EMBL" id="LWCA01000181">
    <property type="protein sequence ID" value="OAF70165.1"/>
    <property type="molecule type" value="Genomic_DNA"/>
</dbReference>
<dbReference type="PANTHER" id="PTHR11086:SF18">
    <property type="entry name" value="DEOXYCYTIDYLATE DEAMINASE"/>
    <property type="match status" value="1"/>
</dbReference>
<evidence type="ECO:0000256" key="2">
    <source>
        <dbReference type="ARBA" id="ARBA00006576"/>
    </source>
</evidence>
<dbReference type="InterPro" id="IPR016193">
    <property type="entry name" value="Cytidine_deaminase-like"/>
</dbReference>
<dbReference type="InterPro" id="IPR015517">
    <property type="entry name" value="dCMP_deaminase-rel"/>
</dbReference>
<dbReference type="GO" id="GO:0004132">
    <property type="term" value="F:dCMP deaminase activity"/>
    <property type="evidence" value="ECO:0007669"/>
    <property type="project" value="UniProtKB-EC"/>
</dbReference>
<evidence type="ECO:0000256" key="4">
    <source>
        <dbReference type="ARBA" id="ARBA00022727"/>
    </source>
</evidence>
<comment type="similarity">
    <text evidence="2">Belongs to the cytidine and deoxycytidylate deaminase family.</text>
</comment>
<keyword evidence="4" id="KW-0545">Nucleotide biosynthesis</keyword>
<feature type="binding site" evidence="10">
    <location>
        <position position="80"/>
    </location>
    <ligand>
        <name>Zn(2+)</name>
        <dbReference type="ChEBI" id="CHEBI:29105"/>
        <note>catalytic</note>
    </ligand>
</feature>
<dbReference type="Gene3D" id="3.40.140.10">
    <property type="entry name" value="Cytidine Deaminase, domain 2"/>
    <property type="match status" value="1"/>
</dbReference>
<dbReference type="GO" id="GO:0006220">
    <property type="term" value="P:pyrimidine nucleotide metabolic process"/>
    <property type="evidence" value="ECO:0007669"/>
    <property type="project" value="InterPro"/>
</dbReference>
<dbReference type="InterPro" id="IPR002125">
    <property type="entry name" value="CMP_dCMP_dom"/>
</dbReference>
<dbReference type="PROSITE" id="PS00903">
    <property type="entry name" value="CYT_DCMP_DEAMINASES_1"/>
    <property type="match status" value="1"/>
</dbReference>
<name>A0A177B7E8_9BILA</name>
<dbReference type="EC" id="3.5.4.12" evidence="7"/>
<evidence type="ECO:0000256" key="7">
    <source>
        <dbReference type="ARBA" id="ARBA00038938"/>
    </source>
</evidence>
<proteinExistence type="inferred from homology"/>
<evidence type="ECO:0000259" key="11">
    <source>
        <dbReference type="PROSITE" id="PS51747"/>
    </source>
</evidence>
<evidence type="ECO:0000256" key="3">
    <source>
        <dbReference type="ARBA" id="ARBA00022723"/>
    </source>
</evidence>
<evidence type="ECO:0000256" key="9">
    <source>
        <dbReference type="PIRSR" id="PIRSR006019-1"/>
    </source>
</evidence>
<keyword evidence="5" id="KW-0378">Hydrolase</keyword>
<comment type="cofactor">
    <cofactor evidence="1 10">
        <name>Zn(2+)</name>
        <dbReference type="ChEBI" id="CHEBI:29105"/>
    </cofactor>
</comment>
<dbReference type="Pfam" id="PF00383">
    <property type="entry name" value="dCMP_cyt_deam_1"/>
    <property type="match status" value="1"/>
</dbReference>
<dbReference type="Proteomes" id="UP000078046">
    <property type="component" value="Unassembled WGS sequence"/>
</dbReference>
<gene>
    <name evidence="12" type="ORF">A3Q56_02057</name>
</gene>
<evidence type="ECO:0000256" key="10">
    <source>
        <dbReference type="PIRSR" id="PIRSR006019-2"/>
    </source>
</evidence>
<evidence type="ECO:0000256" key="5">
    <source>
        <dbReference type="ARBA" id="ARBA00022801"/>
    </source>
</evidence>
<feature type="binding site" evidence="10">
    <location>
        <position position="106"/>
    </location>
    <ligand>
        <name>Zn(2+)</name>
        <dbReference type="ChEBI" id="CHEBI:29105"/>
        <note>catalytic</note>
    </ligand>
</feature>
<dbReference type="GO" id="GO:0008270">
    <property type="term" value="F:zinc ion binding"/>
    <property type="evidence" value="ECO:0007669"/>
    <property type="project" value="InterPro"/>
</dbReference>
<dbReference type="FunFam" id="3.40.140.10:FF:000021">
    <property type="entry name" value="Deoxycytidylate deaminase"/>
    <property type="match status" value="1"/>
</dbReference>
<evidence type="ECO:0000256" key="6">
    <source>
        <dbReference type="ARBA" id="ARBA00022833"/>
    </source>
</evidence>
<keyword evidence="6 10" id="KW-0862">Zinc</keyword>
<feature type="domain" description="CMP/dCMP-type deaminase" evidence="11">
    <location>
        <begin position="10"/>
        <end position="147"/>
    </location>
</feature>
<dbReference type="PANTHER" id="PTHR11086">
    <property type="entry name" value="DEOXYCYTIDYLATE DEAMINASE-RELATED"/>
    <property type="match status" value="1"/>
</dbReference>
<dbReference type="OrthoDB" id="6710946at2759"/>
<dbReference type="AlphaFoldDB" id="A0A177B7E8"/>
<dbReference type="PIRSF" id="PIRSF006019">
    <property type="entry name" value="dCMP_deaminase"/>
    <property type="match status" value="1"/>
</dbReference>
<reference evidence="12 13" key="1">
    <citation type="submission" date="2016-04" db="EMBL/GenBank/DDBJ databases">
        <title>The genome of Intoshia linei affirms orthonectids as highly simplified spiralians.</title>
        <authorList>
            <person name="Mikhailov K.V."/>
            <person name="Slusarev G.S."/>
            <person name="Nikitin M.A."/>
            <person name="Logacheva M.D."/>
            <person name="Penin A."/>
            <person name="Aleoshin V."/>
            <person name="Panchin Y.V."/>
        </authorList>
    </citation>
    <scope>NUCLEOTIDE SEQUENCE [LARGE SCALE GENOMIC DNA]</scope>
    <source>
        <strain evidence="12">Intl2013</strain>
        <tissue evidence="12">Whole animal</tissue>
    </source>
</reference>
<dbReference type="InterPro" id="IPR016473">
    <property type="entry name" value="dCMP_deaminase"/>
</dbReference>
<dbReference type="InterPro" id="IPR016192">
    <property type="entry name" value="APOBEC/CMP_deaminase_Zn-bd"/>
</dbReference>
<evidence type="ECO:0000256" key="8">
    <source>
        <dbReference type="ARBA" id="ARBA00041763"/>
    </source>
</evidence>
<dbReference type="PROSITE" id="PS51747">
    <property type="entry name" value="CYT_DCMP_DEAMINASES_2"/>
    <property type="match status" value="1"/>
</dbReference>
<keyword evidence="13" id="KW-1185">Reference proteome</keyword>
<evidence type="ECO:0000256" key="1">
    <source>
        <dbReference type="ARBA" id="ARBA00001947"/>
    </source>
</evidence>
<dbReference type="GO" id="GO:0005737">
    <property type="term" value="C:cytoplasm"/>
    <property type="evidence" value="ECO:0007669"/>
    <property type="project" value="TreeGrafter"/>
</dbReference>
<dbReference type="GO" id="GO:0009165">
    <property type="term" value="P:nucleotide biosynthetic process"/>
    <property type="evidence" value="ECO:0007669"/>
    <property type="project" value="UniProtKB-KW"/>
</dbReference>
<evidence type="ECO:0000313" key="12">
    <source>
        <dbReference type="EMBL" id="OAF70165.1"/>
    </source>
</evidence>
<sequence>MEIYREEYINWGDYFMASALLSAQRSKDPRTQVGACIVNEFNHIVGMGYNGFPSGISDKQLPWGKTDPNILNRKSLYVCHAEMNAITNKHSANLYGCTMYVTNYPCNECAKLIIQSRIKSIFYLNHKKNSEKYLAAEKLFQMANIIVEQFVPVKKTICLNLEMEESQFNEIIL</sequence>
<protein>
    <recommendedName>
        <fullName evidence="8">dCMP deaminase</fullName>
        <ecNumber evidence="7">3.5.4.12</ecNumber>
    </recommendedName>
    <alternativeName>
        <fullName evidence="8">dCMP deaminase</fullName>
    </alternativeName>
</protein>
<feature type="active site" description="Proton donor" evidence="9">
    <location>
        <position position="82"/>
    </location>
</feature>